<evidence type="ECO:0000259" key="7">
    <source>
        <dbReference type="Pfam" id="PF01292"/>
    </source>
</evidence>
<feature type="transmembrane region" description="Helical" evidence="6">
    <location>
        <begin position="50"/>
        <end position="71"/>
    </location>
</feature>
<feature type="domain" description="Cytochrome b561 bacterial/Ni-hydrogenase" evidence="7">
    <location>
        <begin position="21"/>
        <end position="182"/>
    </location>
</feature>
<organism evidence="8">
    <name type="scientific">marine sediment metagenome</name>
    <dbReference type="NCBI Taxonomy" id="412755"/>
    <lineage>
        <taxon>unclassified sequences</taxon>
        <taxon>metagenomes</taxon>
        <taxon>ecological metagenomes</taxon>
    </lineage>
</organism>
<comment type="subcellular location">
    <subcellularLocation>
        <location evidence="1">Cell membrane</location>
        <topology evidence="1">Multi-pass membrane protein</topology>
    </subcellularLocation>
</comment>
<evidence type="ECO:0000256" key="2">
    <source>
        <dbReference type="ARBA" id="ARBA00022475"/>
    </source>
</evidence>
<evidence type="ECO:0000256" key="6">
    <source>
        <dbReference type="SAM" id="Phobius"/>
    </source>
</evidence>
<feature type="transmembrane region" description="Helical" evidence="6">
    <location>
        <begin position="148"/>
        <end position="169"/>
    </location>
</feature>
<proteinExistence type="predicted"/>
<dbReference type="SUPFAM" id="SSF81342">
    <property type="entry name" value="Transmembrane di-heme cytochromes"/>
    <property type="match status" value="1"/>
</dbReference>
<keyword evidence="3 6" id="KW-0812">Transmembrane</keyword>
<dbReference type="Gene3D" id="1.20.950.20">
    <property type="entry name" value="Transmembrane di-heme cytochromes, Chain C"/>
    <property type="match status" value="1"/>
</dbReference>
<dbReference type="InterPro" id="IPR011577">
    <property type="entry name" value="Cyt_b561_bac/Ni-Hgenase"/>
</dbReference>
<dbReference type="GO" id="GO:0022904">
    <property type="term" value="P:respiratory electron transport chain"/>
    <property type="evidence" value="ECO:0007669"/>
    <property type="project" value="InterPro"/>
</dbReference>
<accession>A0A0F9EY64</accession>
<evidence type="ECO:0000256" key="3">
    <source>
        <dbReference type="ARBA" id="ARBA00022692"/>
    </source>
</evidence>
<reference evidence="8" key="1">
    <citation type="journal article" date="2015" name="Nature">
        <title>Complex archaea that bridge the gap between prokaryotes and eukaryotes.</title>
        <authorList>
            <person name="Spang A."/>
            <person name="Saw J.H."/>
            <person name="Jorgensen S.L."/>
            <person name="Zaremba-Niedzwiedzka K."/>
            <person name="Martijn J."/>
            <person name="Lind A.E."/>
            <person name="van Eijk R."/>
            <person name="Schleper C."/>
            <person name="Guy L."/>
            <person name="Ettema T.J."/>
        </authorList>
    </citation>
    <scope>NUCLEOTIDE SEQUENCE</scope>
</reference>
<dbReference type="PANTHER" id="PTHR30485:SF2">
    <property type="entry name" value="BLL0597 PROTEIN"/>
    <property type="match status" value="1"/>
</dbReference>
<dbReference type="GO" id="GO:0005886">
    <property type="term" value="C:plasma membrane"/>
    <property type="evidence" value="ECO:0007669"/>
    <property type="project" value="UniProtKB-SubCell"/>
</dbReference>
<evidence type="ECO:0000256" key="4">
    <source>
        <dbReference type="ARBA" id="ARBA00022989"/>
    </source>
</evidence>
<dbReference type="GO" id="GO:0009055">
    <property type="term" value="F:electron transfer activity"/>
    <property type="evidence" value="ECO:0007669"/>
    <property type="project" value="InterPro"/>
</dbReference>
<evidence type="ECO:0000256" key="1">
    <source>
        <dbReference type="ARBA" id="ARBA00004651"/>
    </source>
</evidence>
<keyword evidence="2" id="KW-1003">Cell membrane</keyword>
<keyword evidence="4 6" id="KW-1133">Transmembrane helix</keyword>
<keyword evidence="5 6" id="KW-0472">Membrane</keyword>
<feature type="transmembrane region" description="Helical" evidence="6">
    <location>
        <begin position="108"/>
        <end position="128"/>
    </location>
</feature>
<dbReference type="Pfam" id="PF01292">
    <property type="entry name" value="Ni_hydr_CYTB"/>
    <property type="match status" value="1"/>
</dbReference>
<dbReference type="PANTHER" id="PTHR30485">
    <property type="entry name" value="NI/FE-HYDROGENASE 1 B-TYPE CYTOCHROME SUBUNIT"/>
    <property type="match status" value="1"/>
</dbReference>
<feature type="transmembrane region" description="Helical" evidence="6">
    <location>
        <begin position="28"/>
        <end position="44"/>
    </location>
</feature>
<dbReference type="AlphaFoldDB" id="A0A0F9EY64"/>
<evidence type="ECO:0000256" key="5">
    <source>
        <dbReference type="ARBA" id="ARBA00023136"/>
    </source>
</evidence>
<dbReference type="InterPro" id="IPR051542">
    <property type="entry name" value="Hydrogenase_cytochrome"/>
</dbReference>
<comment type="caution">
    <text evidence="8">The sequence shown here is derived from an EMBL/GenBank/DDBJ whole genome shotgun (WGS) entry which is preliminary data.</text>
</comment>
<dbReference type="EMBL" id="LAZR01025662">
    <property type="protein sequence ID" value="KKL71196.1"/>
    <property type="molecule type" value="Genomic_DNA"/>
</dbReference>
<sequence length="186" mass="20661">MSADATKTEAGSQMAPATVRVWDPMVRIFHWSLLVSFVAAYVSAEEFEKYHVQIGYVVAGLVAFRLVWGLIGSKHARFSDFIYRPKTVIGFLRNSVAMKAKRYIGHNPAGGAMVIALLIAITGISVSGYMMEMDAFWGEEWVEELHEILVNLTLGLVALHVIGVLVASFEHKENLIKSMFTGRKRG</sequence>
<evidence type="ECO:0000313" key="8">
    <source>
        <dbReference type="EMBL" id="KKL71196.1"/>
    </source>
</evidence>
<gene>
    <name evidence="8" type="ORF">LCGC14_2097350</name>
</gene>
<dbReference type="InterPro" id="IPR016174">
    <property type="entry name" value="Di-haem_cyt_TM"/>
</dbReference>
<protein>
    <recommendedName>
        <fullName evidence="7">Cytochrome b561 bacterial/Ni-hydrogenase domain-containing protein</fullName>
    </recommendedName>
</protein>
<dbReference type="GO" id="GO:0020037">
    <property type="term" value="F:heme binding"/>
    <property type="evidence" value="ECO:0007669"/>
    <property type="project" value="TreeGrafter"/>
</dbReference>
<name>A0A0F9EY64_9ZZZZ</name>